<dbReference type="EMBL" id="BAABIS010000001">
    <property type="protein sequence ID" value="GAA4877417.1"/>
    <property type="molecule type" value="Genomic_DNA"/>
</dbReference>
<comment type="caution">
    <text evidence="3">The sequence shown here is derived from an EMBL/GenBank/DDBJ whole genome shotgun (WGS) entry which is preliminary data.</text>
</comment>
<dbReference type="Proteomes" id="UP001501752">
    <property type="component" value="Unassembled WGS sequence"/>
</dbReference>
<feature type="compositionally biased region" description="Polar residues" evidence="1">
    <location>
        <begin position="80"/>
        <end position="92"/>
    </location>
</feature>
<evidence type="ECO:0000256" key="1">
    <source>
        <dbReference type="SAM" id="MobiDB-lite"/>
    </source>
</evidence>
<evidence type="ECO:0000313" key="3">
    <source>
        <dbReference type="EMBL" id="GAA4877417.1"/>
    </source>
</evidence>
<keyword evidence="2" id="KW-0812">Transmembrane</keyword>
<reference evidence="4" key="1">
    <citation type="journal article" date="2019" name="Int. J. Syst. Evol. Microbiol.">
        <title>The Global Catalogue of Microorganisms (GCM) 10K type strain sequencing project: providing services to taxonomists for standard genome sequencing and annotation.</title>
        <authorList>
            <consortium name="The Broad Institute Genomics Platform"/>
            <consortium name="The Broad Institute Genome Sequencing Center for Infectious Disease"/>
            <person name="Wu L."/>
            <person name="Ma J."/>
        </authorList>
    </citation>
    <scope>NUCLEOTIDE SEQUENCE [LARGE SCALE GENOMIC DNA]</scope>
    <source>
        <strain evidence="4">JCM 13006</strain>
    </source>
</reference>
<sequence length="258" mass="26682">MIHEQQSDHELHDAFDLAVRGFSPHSPDLVHRAAVRGRRLRRIRQAQLAVAAVLVVGTAGLGLSRLGPAAAPGPLPPAAMSTSPGPVPSSTAPVAPTDSAQLLDLLRGKLPSDLQLSAPFRVDPGGQWPSGEPSKVLAAGFALTKGSGRGGVGITFSRTSLLSTAKCTKPTCTATRQPDGTTLMVRQLADASGLQTWSAVLEWPDGSQVMVTASNNPGGDGEDGTRPYTNAPLLGLSELSAIALDPAWRQVMAGLPAQ</sequence>
<accession>A0ABP9EG51</accession>
<gene>
    <name evidence="3" type="ORF">GCM10023235_66720</name>
</gene>
<feature type="transmembrane region" description="Helical" evidence="2">
    <location>
        <begin position="48"/>
        <end position="67"/>
    </location>
</feature>
<keyword evidence="2" id="KW-0472">Membrane</keyword>
<keyword evidence="2" id="KW-1133">Transmembrane helix</keyword>
<protein>
    <submittedName>
        <fullName evidence="3">Uncharacterized protein</fullName>
    </submittedName>
</protein>
<keyword evidence="4" id="KW-1185">Reference proteome</keyword>
<organism evidence="3 4">
    <name type="scientific">Kitasatospora terrestris</name>
    <dbReference type="NCBI Taxonomy" id="258051"/>
    <lineage>
        <taxon>Bacteria</taxon>
        <taxon>Bacillati</taxon>
        <taxon>Actinomycetota</taxon>
        <taxon>Actinomycetes</taxon>
        <taxon>Kitasatosporales</taxon>
        <taxon>Streptomycetaceae</taxon>
        <taxon>Kitasatospora</taxon>
    </lineage>
</organism>
<evidence type="ECO:0000313" key="4">
    <source>
        <dbReference type="Proteomes" id="UP001501752"/>
    </source>
</evidence>
<name>A0ABP9EG51_9ACTN</name>
<evidence type="ECO:0000256" key="2">
    <source>
        <dbReference type="SAM" id="Phobius"/>
    </source>
</evidence>
<feature type="region of interest" description="Disordered" evidence="1">
    <location>
        <begin position="74"/>
        <end position="94"/>
    </location>
</feature>
<proteinExistence type="predicted"/>